<evidence type="ECO:0000313" key="2">
    <source>
        <dbReference type="Proteomes" id="UP001164250"/>
    </source>
</evidence>
<accession>A0ACC0ZUU6</accession>
<dbReference type="Proteomes" id="UP001164250">
    <property type="component" value="Chromosome 15"/>
</dbReference>
<organism evidence="1 2">
    <name type="scientific">Pistacia atlantica</name>
    <dbReference type="NCBI Taxonomy" id="434234"/>
    <lineage>
        <taxon>Eukaryota</taxon>
        <taxon>Viridiplantae</taxon>
        <taxon>Streptophyta</taxon>
        <taxon>Embryophyta</taxon>
        <taxon>Tracheophyta</taxon>
        <taxon>Spermatophyta</taxon>
        <taxon>Magnoliopsida</taxon>
        <taxon>eudicotyledons</taxon>
        <taxon>Gunneridae</taxon>
        <taxon>Pentapetalae</taxon>
        <taxon>rosids</taxon>
        <taxon>malvids</taxon>
        <taxon>Sapindales</taxon>
        <taxon>Anacardiaceae</taxon>
        <taxon>Pistacia</taxon>
    </lineage>
</organism>
<sequence length="62" mass="6836">MAWSIAPSDENATKEKVQATHEHNGRELEVKTRRYIIQDIFQPSIPRAPALVGNTSATTCVG</sequence>
<keyword evidence="2" id="KW-1185">Reference proteome</keyword>
<dbReference type="EMBL" id="CM047910">
    <property type="protein sequence ID" value="KAJ0075751.1"/>
    <property type="molecule type" value="Genomic_DNA"/>
</dbReference>
<protein>
    <submittedName>
        <fullName evidence="1">Uncharacterized protein</fullName>
    </submittedName>
</protein>
<reference evidence="2" key="1">
    <citation type="journal article" date="2023" name="G3 (Bethesda)">
        <title>Genome assembly and association tests identify interacting loci associated with vigor, precocity, and sex in interspecific pistachio rootstocks.</title>
        <authorList>
            <person name="Palmer W."/>
            <person name="Jacygrad E."/>
            <person name="Sagayaradj S."/>
            <person name="Cavanaugh K."/>
            <person name="Han R."/>
            <person name="Bertier L."/>
            <person name="Beede B."/>
            <person name="Kafkas S."/>
            <person name="Golino D."/>
            <person name="Preece J."/>
            <person name="Michelmore R."/>
        </authorList>
    </citation>
    <scope>NUCLEOTIDE SEQUENCE [LARGE SCALE GENOMIC DNA]</scope>
</reference>
<gene>
    <name evidence="1" type="ORF">Patl1_33328</name>
</gene>
<name>A0ACC0ZUU6_9ROSI</name>
<evidence type="ECO:0000313" key="1">
    <source>
        <dbReference type="EMBL" id="KAJ0075751.1"/>
    </source>
</evidence>
<comment type="caution">
    <text evidence="1">The sequence shown here is derived from an EMBL/GenBank/DDBJ whole genome shotgun (WGS) entry which is preliminary data.</text>
</comment>
<proteinExistence type="predicted"/>